<dbReference type="SMART" id="SM00429">
    <property type="entry name" value="IPT"/>
    <property type="match status" value="7"/>
</dbReference>
<dbReference type="Pfam" id="PF13091">
    <property type="entry name" value="PLDc_2"/>
    <property type="match status" value="1"/>
</dbReference>
<sequence>MGQPARGSRSCTRLEVSTVPQLDAVSSEAILALTVTNAVPAFDRASGGERITLTGTDFARSVRVKFGDVKATKVERVNSTTLIATAPAQLVAGPVTITVTNDPGYLYDGGPTAACGTPFRYYPHIKSIDSHLLPTAGGAVTIHGEGFPVGAQVQVRSPGVGSIDALMVTRVSATRITCTLQQHPLGPAEVCVLIPGDLVAYGFGIRFCEPMIHSISPGRVRPGGGTQVTITGQYFVHNSAVTFNGMAAAAVAFTSSKELRVHTPAHPAGPVQVVVTNPALGAVVGVSPAPVVGASSGILDAFEFGASEVVSIDPPRGPVAGGTQVTIKGRGLLTLAVNGVQIGGAAVNALLVDEKTVTATTPAFAPGPVNVSVQNSLGDPVAVLANGFTFVPRATVTAVDPAQGPEGTEVTIQGTSFEKGAEVRFGGEDATDIKVLSPTAIRCKVPAHAHGAVDVEVQNDGGDTGTLVNGYTYTGFRVEPRRGLPAGGENVTIHMPFLPPPGAAVTFDGTAAASAAGPDFVVTTPAHAVGLVDIDVDGETLMDGFEYAAITKVEPNAGPPGTTVNIHGAGFDGTTAVSFGGVAAAPVTIISANQLRVASPVHAMGPVDVVVTQSGAGTFTQGYTFQPAATVTAVEPATGTSAGGTDITVTGTGFVKGAGVFIAGVAATNVEVISPTTLTARTPAAAVGPPFAAVNVSVLNPGAGGPSVGNNLWTYRNPPTVTANAQPAQGPDTGGRAITVTGADFLPDAKVLVDGQEAADVEVVNATTLRCRVPAHAAGPVSLAVQNPGDPTPGPIRANAFTYVVDPHTSTGGNFAQFLLDGENFFGFLEYGFEQVRQAPPDPKGLTYVRLAYWNAHDDVTIGGRAVFGHPNHRLLHAIERVVRAGHHVEVILWRPNALESKVDMGRGVFSSNADMAKHLYDMDVAMAAVEGAGRVRVYFEHSEGETGSSIHQKIAIFSIRGIRHAVIGGLNLSNAYFAAPDHSFPPLANQCQPWHDAAIYIRGPATDDVEREWMRRWRRTEALEATWYGMANMYGYNGEFLARDFSFFESATVRRRAIETVDNTTLQPHDMQNTPVTIAVTRSEGTTRHTHIRDKVIERINAANNYIYFENYHFSDPDLVQAIVARHRALTLAGGNLRVVVVIPHPMDAASGYMTRRAWLHFALTFEDGSVAPAAPYCTRVVYDIGAGPVTVLRAACGANWNVFDCYNPAAPTATNWLENDTLTFDAGAGPVVVRFHQILAVESAMHFYTPQYIHPGPPASRSNTVYTHSKVAAFDGQWLVVGSANWSFRSMQYDGEISAFVDSAPLTTLTVASLLNHYNTAIPTGAVTPLNAEAAARHNAGAPGMDHISLFPCEYYNSGAPLAAGNPILAFPRAVPPSPSLSTLRAFMANLSYPNYTWL</sequence>
<keyword evidence="1" id="KW-0732">Signal</keyword>
<dbReference type="Pfam" id="PF01833">
    <property type="entry name" value="TIG"/>
    <property type="match status" value="8"/>
</dbReference>
<evidence type="ECO:0000259" key="2">
    <source>
        <dbReference type="PROSITE" id="PS50035"/>
    </source>
</evidence>
<keyword evidence="4" id="KW-1185">Reference proteome</keyword>
<evidence type="ECO:0000256" key="1">
    <source>
        <dbReference type="ARBA" id="ARBA00022729"/>
    </source>
</evidence>
<dbReference type="PROSITE" id="PS50035">
    <property type="entry name" value="PLD"/>
    <property type="match status" value="1"/>
</dbReference>
<feature type="domain" description="PLD phosphodiesterase" evidence="2">
    <location>
        <begin position="1265"/>
        <end position="1292"/>
    </location>
</feature>
<dbReference type="CDD" id="cd00102">
    <property type="entry name" value="IPT"/>
    <property type="match status" value="8"/>
</dbReference>
<reference evidence="3 4" key="1">
    <citation type="submission" date="2019-08" db="EMBL/GenBank/DDBJ databases">
        <title>Archangium and Cystobacter genomes.</title>
        <authorList>
            <person name="Chen I.-C.K."/>
            <person name="Wielgoss S."/>
        </authorList>
    </citation>
    <scope>NUCLEOTIDE SEQUENCE [LARGE SCALE GENOMIC DNA]</scope>
    <source>
        <strain evidence="3 4">Cbm 6</strain>
    </source>
</reference>
<evidence type="ECO:0000313" key="4">
    <source>
        <dbReference type="Proteomes" id="UP001611383"/>
    </source>
</evidence>
<dbReference type="InterPro" id="IPR014756">
    <property type="entry name" value="Ig_E-set"/>
</dbReference>
<dbReference type="EMBL" id="CP043494">
    <property type="protein sequence ID" value="WNG47393.1"/>
    <property type="molecule type" value="Genomic_DNA"/>
</dbReference>
<organism evidence="3 4">
    <name type="scientific">Archangium minus</name>
    <dbReference type="NCBI Taxonomy" id="83450"/>
    <lineage>
        <taxon>Bacteria</taxon>
        <taxon>Pseudomonadati</taxon>
        <taxon>Myxococcota</taxon>
        <taxon>Myxococcia</taxon>
        <taxon>Myxococcales</taxon>
        <taxon>Cystobacterineae</taxon>
        <taxon>Archangiaceae</taxon>
        <taxon>Archangium</taxon>
    </lineage>
</organism>
<dbReference type="InterPro" id="IPR002909">
    <property type="entry name" value="IPT_dom"/>
</dbReference>
<dbReference type="SMART" id="SM00155">
    <property type="entry name" value="PLDc"/>
    <property type="match status" value="2"/>
</dbReference>
<accession>A0ABY9WW75</accession>
<gene>
    <name evidence="3" type="ORF">F0U60_27150</name>
</gene>
<dbReference type="Gene3D" id="2.60.40.10">
    <property type="entry name" value="Immunoglobulins"/>
    <property type="match status" value="8"/>
</dbReference>
<dbReference type="InterPro" id="IPR013783">
    <property type="entry name" value="Ig-like_fold"/>
</dbReference>
<protein>
    <recommendedName>
        <fullName evidence="2">PLD phosphodiesterase domain-containing protein</fullName>
    </recommendedName>
</protein>
<dbReference type="InterPro" id="IPR052387">
    <property type="entry name" value="Fibrocystin"/>
</dbReference>
<dbReference type="InterPro" id="IPR025202">
    <property type="entry name" value="PLD-like_dom"/>
</dbReference>
<dbReference type="Proteomes" id="UP001611383">
    <property type="component" value="Chromosome"/>
</dbReference>
<dbReference type="SUPFAM" id="SSF81296">
    <property type="entry name" value="E set domains"/>
    <property type="match status" value="8"/>
</dbReference>
<dbReference type="PANTHER" id="PTHR46769">
    <property type="entry name" value="POLYCYSTIC KIDNEY AND HEPATIC DISEASE 1 (AUTOSOMAL RECESSIVE)-LIKE 1"/>
    <property type="match status" value="1"/>
</dbReference>
<dbReference type="InterPro" id="IPR001736">
    <property type="entry name" value="PLipase_D/transphosphatidylase"/>
</dbReference>
<dbReference type="PANTHER" id="PTHR46769:SF2">
    <property type="entry name" value="FIBROCYSTIN-L ISOFORM 2 PRECURSOR-RELATED"/>
    <property type="match status" value="1"/>
</dbReference>
<name>A0ABY9WW75_9BACT</name>
<dbReference type="SUPFAM" id="SSF56024">
    <property type="entry name" value="Phospholipase D/nuclease"/>
    <property type="match status" value="2"/>
</dbReference>
<evidence type="ECO:0000313" key="3">
    <source>
        <dbReference type="EMBL" id="WNG47393.1"/>
    </source>
</evidence>
<proteinExistence type="predicted"/>
<dbReference type="Gene3D" id="3.30.870.10">
    <property type="entry name" value="Endonuclease Chain A"/>
    <property type="match status" value="2"/>
</dbReference>